<evidence type="ECO:0000256" key="1">
    <source>
        <dbReference type="SAM" id="MobiDB-lite"/>
    </source>
</evidence>
<name>A0AAN8UFA2_9MAGN</name>
<feature type="region of interest" description="Disordered" evidence="1">
    <location>
        <begin position="851"/>
        <end position="870"/>
    </location>
</feature>
<gene>
    <name evidence="2" type="ORF">RJ641_022510</name>
</gene>
<feature type="region of interest" description="Disordered" evidence="1">
    <location>
        <begin position="1"/>
        <end position="29"/>
    </location>
</feature>
<keyword evidence="3" id="KW-1185">Reference proteome</keyword>
<dbReference type="InterPro" id="IPR024867">
    <property type="entry name" value="NFRKB"/>
</dbReference>
<feature type="compositionally biased region" description="Basic residues" evidence="1">
    <location>
        <begin position="1"/>
        <end position="10"/>
    </location>
</feature>
<dbReference type="GO" id="GO:0031011">
    <property type="term" value="C:Ino80 complex"/>
    <property type="evidence" value="ECO:0007669"/>
    <property type="project" value="InterPro"/>
</dbReference>
<dbReference type="PANTHER" id="PTHR13052">
    <property type="entry name" value="NFRKB-RELATED"/>
    <property type="match status" value="1"/>
</dbReference>
<dbReference type="EMBL" id="JBAMMX010000027">
    <property type="protein sequence ID" value="KAK6912909.1"/>
    <property type="molecule type" value="Genomic_DNA"/>
</dbReference>
<dbReference type="CDD" id="cd21865">
    <property type="entry name" value="DEUBAD_NFRKB"/>
    <property type="match status" value="1"/>
</dbReference>
<evidence type="ECO:0000313" key="3">
    <source>
        <dbReference type="Proteomes" id="UP001370490"/>
    </source>
</evidence>
<organism evidence="2 3">
    <name type="scientific">Dillenia turbinata</name>
    <dbReference type="NCBI Taxonomy" id="194707"/>
    <lineage>
        <taxon>Eukaryota</taxon>
        <taxon>Viridiplantae</taxon>
        <taxon>Streptophyta</taxon>
        <taxon>Embryophyta</taxon>
        <taxon>Tracheophyta</taxon>
        <taxon>Spermatophyta</taxon>
        <taxon>Magnoliopsida</taxon>
        <taxon>eudicotyledons</taxon>
        <taxon>Gunneridae</taxon>
        <taxon>Pentapetalae</taxon>
        <taxon>Dilleniales</taxon>
        <taxon>Dilleniaceae</taxon>
        <taxon>Dillenia</taxon>
    </lineage>
</organism>
<evidence type="ECO:0000313" key="2">
    <source>
        <dbReference type="EMBL" id="KAK6912909.1"/>
    </source>
</evidence>
<accession>A0AAN8UFA2</accession>
<sequence length="870" mass="98363">MAADQRKKRMNATSMACTSREQYKAKQKNHRLPQHDLNLRAHICLEWDDGHRRVVAKREQIGISWRDLSAFIPGIPHRGNTLADVFSIPPEIFGLENLREVLSFEVWQNHLSENERNLLAQYLPRGLEARQVVRSVGQLCSGDLHPDAVIQHEKLFKSNKKAYYSELQNYHNDIIRNLQRWKEQWEMCEDPETEILQMMWRSKNDHNVKASSPANEHTYFNQQGNFAATSESSGAADERACSSDNQNAMKGLLRPKRLSDRGLGKRKYENASVVADVKVLHKPQKGEKLLNRNSYGDGAKFMSYFKVSKKQHQLVKSLKQSGSSIQSKFLNRVLGNLTSFHVQPYEVFEKEEQMKLHEHWLQVANKEIPEAFSNWKAKQLQRCKLIESLGEELMKNLNDGMKNDGKESSDEVLVDHRDNEAIDLQPTIEDDDSSDPASEQNEGIDKETNTVASEDSVPAFTQNGAVDQEATVEDNEDSVHDVAQDLHLQQIPLFNGSHEFNPIDLGSETNHPMSEPEGIAPNASGYWGNINSTETAVSQEVPLSSPGDVWPPVRMADAYYDHTALNNEYASAGDLLLKQSKIVEERPTQLIDLESNVHEENVEKDLFDRQRNNEPFFGSYPKRDRNELLHHLHKGQGLSPYSHEQKQMGVEFHPANNVLMESVQFPAHIREQLQPMLPLELGQKRQNELFINQNVQDNMFPDRDRYPISRQGHFPTVTTQDWSVDPIHLSAPVHPHLNGDLISQNWFSGNQQIRGGWSPLGGSGVPTQSIGGRSNADGSLFSVLSQCKELQSAASMGSDQVGTSRSFAHVDASVSRGNNVMPQMGQSLNYLGGHETTALKPDNMVWMNVPNQSSASQDSMGKPFLRPWNQ</sequence>
<dbReference type="AlphaFoldDB" id="A0AAN8UFA2"/>
<comment type="caution">
    <text evidence="2">The sequence shown here is derived from an EMBL/GenBank/DDBJ whole genome shotgun (WGS) entry which is preliminary data.</text>
</comment>
<feature type="compositionally biased region" description="Polar residues" evidence="1">
    <location>
        <begin position="11"/>
        <end position="20"/>
    </location>
</feature>
<dbReference type="PANTHER" id="PTHR13052:SF2">
    <property type="entry name" value="NUCLEAR FACTOR KAPPA-B-BINDING PROTEIN"/>
    <property type="match status" value="1"/>
</dbReference>
<proteinExistence type="predicted"/>
<reference evidence="2 3" key="1">
    <citation type="submission" date="2023-12" db="EMBL/GenBank/DDBJ databases">
        <title>A high-quality genome assembly for Dillenia turbinata (Dilleniales).</title>
        <authorList>
            <person name="Chanderbali A."/>
        </authorList>
    </citation>
    <scope>NUCLEOTIDE SEQUENCE [LARGE SCALE GENOMIC DNA]</scope>
    <source>
        <strain evidence="2">LSX21</strain>
        <tissue evidence="2">Leaf</tissue>
    </source>
</reference>
<feature type="region of interest" description="Disordered" evidence="1">
    <location>
        <begin position="423"/>
        <end position="457"/>
    </location>
</feature>
<evidence type="ECO:0008006" key="4">
    <source>
        <dbReference type="Google" id="ProtNLM"/>
    </source>
</evidence>
<protein>
    <recommendedName>
        <fullName evidence="4">Nuclear factor related to kappa-B-binding protein</fullName>
    </recommendedName>
</protein>
<dbReference type="Proteomes" id="UP001370490">
    <property type="component" value="Unassembled WGS sequence"/>
</dbReference>